<feature type="domain" description="HNH nuclease" evidence="1">
    <location>
        <begin position="62"/>
        <end position="106"/>
    </location>
</feature>
<sequence>MLTAIDLFAGLGGFSEGARQAGVRVAWARFAAKVEKAGDCLEWTAGLMGGGYGQFHFEGRPHYAHRWLYERTVGPIPDGMTLDHLCRNRRCVNPVHLEVVTRGENVLRGEGPSAKAARTRRCPAGHEYTGANVSIKRDGSRRCLACHRERERKRYTAVRAAA</sequence>
<keyword evidence="3" id="KW-1185">Reference proteome</keyword>
<dbReference type="InterPro" id="IPR044925">
    <property type="entry name" value="His-Me_finger_sf"/>
</dbReference>
<dbReference type="EMBL" id="JACHGB010000003">
    <property type="protein sequence ID" value="MBB5271352.1"/>
    <property type="molecule type" value="Genomic_DNA"/>
</dbReference>
<evidence type="ECO:0000313" key="2">
    <source>
        <dbReference type="EMBL" id="MBB5271352.1"/>
    </source>
</evidence>
<dbReference type="Gene3D" id="3.90.75.10">
    <property type="entry name" value="Homing Intron 3 (I-ppo) Encoded Endonuclease, Chain A"/>
    <property type="match status" value="1"/>
</dbReference>
<accession>A0A7W8HFW1</accession>
<evidence type="ECO:0000313" key="3">
    <source>
        <dbReference type="Proteomes" id="UP000532440"/>
    </source>
</evidence>
<gene>
    <name evidence="2" type="ORF">HNQ70_001362</name>
</gene>
<protein>
    <recommendedName>
        <fullName evidence="1">HNH nuclease domain-containing protein</fullName>
    </recommendedName>
</protein>
<dbReference type="InterPro" id="IPR029063">
    <property type="entry name" value="SAM-dependent_MTases_sf"/>
</dbReference>
<proteinExistence type="predicted"/>
<dbReference type="InterPro" id="IPR044930">
    <property type="entry name" value="Homing_endonuclease_His-Me"/>
</dbReference>
<dbReference type="GO" id="GO:0004519">
    <property type="term" value="F:endonuclease activity"/>
    <property type="evidence" value="ECO:0007669"/>
    <property type="project" value="InterPro"/>
</dbReference>
<reference evidence="2 3" key="1">
    <citation type="submission" date="2020-08" db="EMBL/GenBank/DDBJ databases">
        <title>Genomic Encyclopedia of Type Strains, Phase IV (KMG-IV): sequencing the most valuable type-strain genomes for metagenomic binning, comparative biology and taxonomic classification.</title>
        <authorList>
            <person name="Goeker M."/>
        </authorList>
    </citation>
    <scope>NUCLEOTIDE SEQUENCE [LARGE SCALE GENOMIC DNA]</scope>
    <source>
        <strain evidence="2 3">DSM 29781</strain>
    </source>
</reference>
<dbReference type="AlphaFoldDB" id="A0A7W8HFW1"/>
<dbReference type="SUPFAM" id="SSF54060">
    <property type="entry name" value="His-Me finger endonucleases"/>
    <property type="match status" value="1"/>
</dbReference>
<comment type="caution">
    <text evidence="2">The sequence shown here is derived from an EMBL/GenBank/DDBJ whole genome shotgun (WGS) entry which is preliminary data.</text>
</comment>
<dbReference type="Pfam" id="PF13392">
    <property type="entry name" value="HNH_3"/>
    <property type="match status" value="1"/>
</dbReference>
<evidence type="ECO:0000259" key="1">
    <source>
        <dbReference type="Pfam" id="PF13392"/>
    </source>
</evidence>
<dbReference type="Proteomes" id="UP000532440">
    <property type="component" value="Unassembled WGS sequence"/>
</dbReference>
<organism evidence="2 3">
    <name type="scientific">Quisquiliibacterium transsilvanicum</name>
    <dbReference type="NCBI Taxonomy" id="1549638"/>
    <lineage>
        <taxon>Bacteria</taxon>
        <taxon>Pseudomonadati</taxon>
        <taxon>Pseudomonadota</taxon>
        <taxon>Betaproteobacteria</taxon>
        <taxon>Burkholderiales</taxon>
        <taxon>Burkholderiaceae</taxon>
        <taxon>Quisquiliibacterium</taxon>
    </lineage>
</organism>
<dbReference type="Gene3D" id="3.40.50.150">
    <property type="entry name" value="Vaccinia Virus protein VP39"/>
    <property type="match status" value="1"/>
</dbReference>
<name>A0A7W8HFW1_9BURK</name>
<dbReference type="RefSeq" id="WP_221302701.1">
    <property type="nucleotide sequence ID" value="NZ_BAABEW010000001.1"/>
</dbReference>
<dbReference type="InterPro" id="IPR003615">
    <property type="entry name" value="HNH_nuc"/>
</dbReference>